<dbReference type="GO" id="GO:0016324">
    <property type="term" value="C:apical plasma membrane"/>
    <property type="evidence" value="ECO:0007669"/>
    <property type="project" value="TreeGrafter"/>
</dbReference>
<evidence type="ECO:0000313" key="8">
    <source>
        <dbReference type="WBParaSite" id="nRc.2.0.1.t40960-RA"/>
    </source>
</evidence>
<feature type="coiled-coil region" evidence="5">
    <location>
        <begin position="230"/>
        <end position="257"/>
    </location>
</feature>
<evidence type="ECO:0000256" key="4">
    <source>
        <dbReference type="ARBA" id="ARBA00023212"/>
    </source>
</evidence>
<keyword evidence="4" id="KW-0206">Cytoskeleton</keyword>
<name>A0A915KS88_ROMCU</name>
<comment type="similarity">
    <text evidence="2">Belongs to the shroom family.</text>
</comment>
<evidence type="ECO:0000313" key="7">
    <source>
        <dbReference type="Proteomes" id="UP000887565"/>
    </source>
</evidence>
<keyword evidence="3" id="KW-0963">Cytoplasm</keyword>
<evidence type="ECO:0000256" key="2">
    <source>
        <dbReference type="ARBA" id="ARBA00006469"/>
    </source>
</evidence>
<organism evidence="7 8">
    <name type="scientific">Romanomermis culicivorax</name>
    <name type="common">Nematode worm</name>
    <dbReference type="NCBI Taxonomy" id="13658"/>
    <lineage>
        <taxon>Eukaryota</taxon>
        <taxon>Metazoa</taxon>
        <taxon>Ecdysozoa</taxon>
        <taxon>Nematoda</taxon>
        <taxon>Enoplea</taxon>
        <taxon>Dorylaimia</taxon>
        <taxon>Mermithida</taxon>
        <taxon>Mermithoidea</taxon>
        <taxon>Mermithidae</taxon>
        <taxon>Romanomermis</taxon>
    </lineage>
</organism>
<keyword evidence="7" id="KW-1185">Reference proteome</keyword>
<keyword evidence="5" id="KW-0175">Coiled coil</keyword>
<reference evidence="8" key="1">
    <citation type="submission" date="2022-11" db="UniProtKB">
        <authorList>
            <consortium name="WormBaseParasite"/>
        </authorList>
    </citation>
    <scope>IDENTIFICATION</scope>
</reference>
<sequence length="325" mass="36962">MTRRNASTAPKFRDQPKLNAALNDDHSTIRRSRLVAEKSNDSDLYDLLLNQQRRSVDYFGAVLSSSAMIDNHPSEINSNKNIRLDDIDEAKISTFCDYSNNNQTKNFDSTNAKINRNDDHRRLSIGSDKSVNLDDEKKELIVSLTNKLDVLRDALADVEDEAVYNEQLGSKIADIVRNSEYLSQNDKDLYRLHVQDVEKITHLLLKLSCQLARIDNDLNGVQASCSVMDKDKLLERKNRLTEQLQDAASLKQDIDERGRRLAKILEKCPNGLNGGSQNENEADDVVDDYLYFMQMKTQLLLDATEIRDKIKLGETQRQALIDSLG</sequence>
<dbReference type="Proteomes" id="UP000887565">
    <property type="component" value="Unplaced"/>
</dbReference>
<dbReference type="InterPro" id="IPR014799">
    <property type="entry name" value="ASD2_dom"/>
</dbReference>
<evidence type="ECO:0000259" key="6">
    <source>
        <dbReference type="PROSITE" id="PS51307"/>
    </source>
</evidence>
<dbReference type="PANTHER" id="PTHR15012:SF32">
    <property type="entry name" value="PROTEIN SHROOM"/>
    <property type="match status" value="1"/>
</dbReference>
<dbReference type="GO" id="GO:0007015">
    <property type="term" value="P:actin filament organization"/>
    <property type="evidence" value="ECO:0007669"/>
    <property type="project" value="TreeGrafter"/>
</dbReference>
<dbReference type="WBParaSite" id="nRc.2.0.1.t40960-RA">
    <property type="protein sequence ID" value="nRc.2.0.1.t40960-RA"/>
    <property type="gene ID" value="nRc.2.0.1.g40960"/>
</dbReference>
<accession>A0A915KS88</accession>
<dbReference type="PANTHER" id="PTHR15012">
    <property type="entry name" value="APICAL PROTEIN/SHROOM-RELATED"/>
    <property type="match status" value="1"/>
</dbReference>
<evidence type="ECO:0000256" key="3">
    <source>
        <dbReference type="ARBA" id="ARBA00022490"/>
    </source>
</evidence>
<dbReference type="GO" id="GO:0043296">
    <property type="term" value="C:apical junction complex"/>
    <property type="evidence" value="ECO:0007669"/>
    <property type="project" value="TreeGrafter"/>
</dbReference>
<dbReference type="AlphaFoldDB" id="A0A915KS88"/>
<evidence type="ECO:0000256" key="5">
    <source>
        <dbReference type="SAM" id="Coils"/>
    </source>
</evidence>
<dbReference type="GO" id="GO:0030864">
    <property type="term" value="C:cortical actin cytoskeleton"/>
    <property type="evidence" value="ECO:0007669"/>
    <property type="project" value="TreeGrafter"/>
</dbReference>
<dbReference type="InterPro" id="IPR027685">
    <property type="entry name" value="Shroom_fam"/>
</dbReference>
<proteinExistence type="inferred from homology"/>
<dbReference type="GO" id="GO:0005912">
    <property type="term" value="C:adherens junction"/>
    <property type="evidence" value="ECO:0007669"/>
    <property type="project" value="TreeGrafter"/>
</dbReference>
<dbReference type="Gene3D" id="6.10.250.3120">
    <property type="match status" value="1"/>
</dbReference>
<protein>
    <submittedName>
        <fullName evidence="8">ASD2 domain-containing protein</fullName>
    </submittedName>
</protein>
<comment type="subcellular location">
    <subcellularLocation>
        <location evidence="1">Cytoplasm</location>
        <location evidence="1">Cytoskeleton</location>
    </subcellularLocation>
</comment>
<dbReference type="PROSITE" id="PS51307">
    <property type="entry name" value="ASD2"/>
    <property type="match status" value="1"/>
</dbReference>
<evidence type="ECO:0000256" key="1">
    <source>
        <dbReference type="ARBA" id="ARBA00004245"/>
    </source>
</evidence>
<dbReference type="GO" id="GO:0051015">
    <property type="term" value="F:actin filament binding"/>
    <property type="evidence" value="ECO:0007669"/>
    <property type="project" value="InterPro"/>
</dbReference>
<dbReference type="Pfam" id="PF08687">
    <property type="entry name" value="ASD2"/>
    <property type="match status" value="1"/>
</dbReference>
<feature type="domain" description="ASD2" evidence="6">
    <location>
        <begin position="42"/>
        <end position="325"/>
    </location>
</feature>